<evidence type="ECO:0000313" key="5">
    <source>
        <dbReference type="Proteomes" id="UP001203665"/>
    </source>
</evidence>
<protein>
    <submittedName>
        <fullName evidence="4">DUF6382 domain-containing protein</fullName>
    </submittedName>
</protein>
<keyword evidence="2" id="KW-1133">Transmembrane helix</keyword>
<dbReference type="Gene3D" id="2.60.200.20">
    <property type="match status" value="1"/>
</dbReference>
<dbReference type="SMART" id="SM00240">
    <property type="entry name" value="FHA"/>
    <property type="match status" value="1"/>
</dbReference>
<feature type="transmembrane region" description="Helical" evidence="2">
    <location>
        <begin position="283"/>
        <end position="300"/>
    </location>
</feature>
<name>A0ABT0XMJ0_9BACI</name>
<evidence type="ECO:0000256" key="2">
    <source>
        <dbReference type="SAM" id="Phobius"/>
    </source>
</evidence>
<dbReference type="CDD" id="cd00060">
    <property type="entry name" value="FHA"/>
    <property type="match status" value="1"/>
</dbReference>
<evidence type="ECO:0000313" key="4">
    <source>
        <dbReference type="EMBL" id="MCM2677119.1"/>
    </source>
</evidence>
<gene>
    <name evidence="4" type="ORF">NDM98_17920</name>
</gene>
<dbReference type="InterPro" id="IPR050923">
    <property type="entry name" value="Cell_Proc_Reg/RNA_Proc"/>
</dbReference>
<dbReference type="EMBL" id="JAMQJY010000003">
    <property type="protein sequence ID" value="MCM2677119.1"/>
    <property type="molecule type" value="Genomic_DNA"/>
</dbReference>
<dbReference type="RefSeq" id="WP_251610590.1">
    <property type="nucleotide sequence ID" value="NZ_JAMQJY010000003.1"/>
</dbReference>
<dbReference type="SUPFAM" id="SSF49879">
    <property type="entry name" value="SMAD/FHA domain"/>
    <property type="match status" value="1"/>
</dbReference>
<dbReference type="InterPro" id="IPR045962">
    <property type="entry name" value="DUF6382"/>
</dbReference>
<keyword evidence="5" id="KW-1185">Reference proteome</keyword>
<feature type="domain" description="FHA" evidence="3">
    <location>
        <begin position="474"/>
        <end position="524"/>
    </location>
</feature>
<feature type="region of interest" description="Disordered" evidence="1">
    <location>
        <begin position="339"/>
        <end position="397"/>
    </location>
</feature>
<dbReference type="PANTHER" id="PTHR23308">
    <property type="entry name" value="NUCLEAR INHIBITOR OF PROTEIN PHOSPHATASE-1"/>
    <property type="match status" value="1"/>
</dbReference>
<keyword evidence="2" id="KW-0472">Membrane</keyword>
<feature type="compositionally biased region" description="Polar residues" evidence="1">
    <location>
        <begin position="237"/>
        <end position="250"/>
    </location>
</feature>
<sequence>MGHSIYGLQYEFQQKNGRHMIVGEKGERRLQGDDLIPLQLKMMQSNQIPNLLPLSVEEVDFNVRLYFDVTAKQPLSEYLEQKSLTSHEFYHLFLSIINTLEQSKLYMLNEHQYVLQEDYIYIGKNLQHLYVTYLPVQELEKEHTATEELKSLLLRVGKKVNGLQGTEFNHLASYTEDVSFSFAGLKELLLRQQQLRPQAGFAQGYTQQQDQHSGQPSIQQEQQQQSYSPSYSQQSGTNQYANSQQKSSDQSAEPKSKKPKKEKAKKPASTGKKEQVLTGKNKLYTAVFGLLGIVIVWQLLGFNYGGVAFLSSIALTVVIIAAVIFLCFFYKKATGAKEEQPKKEVAAGRDLNQQQSVNGGYTSYNQSPSYNQGVYQTPSTPTPVMNQPVSMPEPQASPVAATPVTQTATAVAPEPAPSVPAEPSYGVDTSLLSDDTVLLEEEEEQAVEEVMTWPTLHIERENGPEELTISESNFVIGRNSDSSQYVEQSTGVSRMHIEFVRIENSYSVKDLGSKNGTKVNDQVLVPYKLHSLEVGDKIQIGKATYEFKWE</sequence>
<dbReference type="Pfam" id="PF19909">
    <property type="entry name" value="DUF6382"/>
    <property type="match status" value="1"/>
</dbReference>
<evidence type="ECO:0000256" key="1">
    <source>
        <dbReference type="SAM" id="MobiDB-lite"/>
    </source>
</evidence>
<feature type="region of interest" description="Disordered" evidence="1">
    <location>
        <begin position="201"/>
        <end position="273"/>
    </location>
</feature>
<feature type="compositionally biased region" description="Low complexity" evidence="1">
    <location>
        <begin position="211"/>
        <end position="236"/>
    </location>
</feature>
<accession>A0ABT0XMJ0</accession>
<dbReference type="InterPro" id="IPR000253">
    <property type="entry name" value="FHA_dom"/>
</dbReference>
<feature type="compositionally biased region" description="Polar residues" evidence="1">
    <location>
        <begin position="351"/>
        <end position="389"/>
    </location>
</feature>
<dbReference type="PROSITE" id="PS50006">
    <property type="entry name" value="FHA_DOMAIN"/>
    <property type="match status" value="1"/>
</dbReference>
<feature type="compositionally biased region" description="Basic residues" evidence="1">
    <location>
        <begin position="257"/>
        <end position="266"/>
    </location>
</feature>
<keyword evidence="2" id="KW-0812">Transmembrane</keyword>
<dbReference type="Proteomes" id="UP001203665">
    <property type="component" value="Unassembled WGS sequence"/>
</dbReference>
<feature type="transmembrane region" description="Helical" evidence="2">
    <location>
        <begin position="306"/>
        <end position="330"/>
    </location>
</feature>
<comment type="caution">
    <text evidence="4">The sequence shown here is derived from an EMBL/GenBank/DDBJ whole genome shotgun (WGS) entry which is preliminary data.</text>
</comment>
<reference evidence="4" key="1">
    <citation type="submission" date="2022-06" db="EMBL/GenBank/DDBJ databases">
        <title>Alkalicoccobacillus porphyridii sp. nov., isolated from a marine red alga, Porphyridium purpureum and reclassification of Shouchella plakortidis and Shouchella gibsonii as Alkalicoccobacillus plakortidis comb. nov. and Alkalicoccobacillus gibsonii comb. nov.</title>
        <authorList>
            <person name="Kim K.H."/>
            <person name="Lee J.K."/>
            <person name="Han D.M."/>
            <person name="Baek J.H."/>
            <person name="Jeon C.O."/>
        </authorList>
    </citation>
    <scope>NUCLEOTIDE SEQUENCE</scope>
    <source>
        <strain evidence="4">DSM 19153</strain>
    </source>
</reference>
<evidence type="ECO:0000259" key="3">
    <source>
        <dbReference type="PROSITE" id="PS50006"/>
    </source>
</evidence>
<organism evidence="4 5">
    <name type="scientific">Alkalicoccobacillus plakortidis</name>
    <dbReference type="NCBI Taxonomy" id="444060"/>
    <lineage>
        <taxon>Bacteria</taxon>
        <taxon>Bacillati</taxon>
        <taxon>Bacillota</taxon>
        <taxon>Bacilli</taxon>
        <taxon>Bacillales</taxon>
        <taxon>Bacillaceae</taxon>
        <taxon>Alkalicoccobacillus</taxon>
    </lineage>
</organism>
<dbReference type="InterPro" id="IPR008984">
    <property type="entry name" value="SMAD_FHA_dom_sf"/>
</dbReference>
<dbReference type="Pfam" id="PF00498">
    <property type="entry name" value="FHA"/>
    <property type="match status" value="1"/>
</dbReference>
<proteinExistence type="predicted"/>